<protein>
    <submittedName>
        <fullName evidence="1">Uncharacterized protein</fullName>
    </submittedName>
</protein>
<proteinExistence type="predicted"/>
<sequence length="72" mass="8392">MRKLLQLPFSLSRMTTTTHLSRGLLLCRVFNSCFYSLHFSIVDYCCPFLSREKDVDTKIGLINYFWSLGCGF</sequence>
<evidence type="ECO:0000313" key="1">
    <source>
        <dbReference type="EMBL" id="MBX00747.1"/>
    </source>
</evidence>
<organism evidence="1">
    <name type="scientific">Rhizophora mucronata</name>
    <name type="common">Asiatic mangrove</name>
    <dbReference type="NCBI Taxonomy" id="61149"/>
    <lineage>
        <taxon>Eukaryota</taxon>
        <taxon>Viridiplantae</taxon>
        <taxon>Streptophyta</taxon>
        <taxon>Embryophyta</taxon>
        <taxon>Tracheophyta</taxon>
        <taxon>Spermatophyta</taxon>
        <taxon>Magnoliopsida</taxon>
        <taxon>eudicotyledons</taxon>
        <taxon>Gunneridae</taxon>
        <taxon>Pentapetalae</taxon>
        <taxon>rosids</taxon>
        <taxon>fabids</taxon>
        <taxon>Malpighiales</taxon>
        <taxon>Rhizophoraceae</taxon>
        <taxon>Rhizophora</taxon>
    </lineage>
</organism>
<dbReference type="EMBL" id="GGEC01020263">
    <property type="protein sequence ID" value="MBX00747.1"/>
    <property type="molecule type" value="Transcribed_RNA"/>
</dbReference>
<accession>A0A2P2K4V1</accession>
<reference evidence="1" key="1">
    <citation type="submission" date="2018-02" db="EMBL/GenBank/DDBJ databases">
        <title>Rhizophora mucronata_Transcriptome.</title>
        <authorList>
            <person name="Meera S.P."/>
            <person name="Sreeshan A."/>
            <person name="Augustine A."/>
        </authorList>
    </citation>
    <scope>NUCLEOTIDE SEQUENCE</scope>
    <source>
        <tissue evidence="1">Leaf</tissue>
    </source>
</reference>
<name>A0A2P2K4V1_RHIMU</name>
<dbReference type="AlphaFoldDB" id="A0A2P2K4V1"/>